<name>A0A450TND9_9GAMM</name>
<protein>
    <submittedName>
        <fullName evidence="1">Uncharacterized protein</fullName>
    </submittedName>
</protein>
<accession>A0A450TND9</accession>
<evidence type="ECO:0000313" key="1">
    <source>
        <dbReference type="EMBL" id="VFJ69290.1"/>
    </source>
</evidence>
<dbReference type="EMBL" id="CAADFE010000018">
    <property type="protein sequence ID" value="VFJ69290.1"/>
    <property type="molecule type" value="Genomic_DNA"/>
</dbReference>
<organism evidence="1">
    <name type="scientific">Candidatus Kentrum sp. FW</name>
    <dbReference type="NCBI Taxonomy" id="2126338"/>
    <lineage>
        <taxon>Bacteria</taxon>
        <taxon>Pseudomonadati</taxon>
        <taxon>Pseudomonadota</taxon>
        <taxon>Gammaproteobacteria</taxon>
        <taxon>Candidatus Kentrum</taxon>
    </lineage>
</organism>
<dbReference type="AlphaFoldDB" id="A0A450TND9"/>
<sequence>MPRARSVKPVALLALMEKLEDGRLDMPRLLDGFRQFFRDNSDIWLVGFEYKEAGPQLLMQAFPQRIVNGGGRIDREYGLGRRRTDLLVQWPLNTEQGFHDPVQRVIIELEILHESRETTIEDGLLQTAD</sequence>
<reference evidence="1" key="1">
    <citation type="submission" date="2019-02" db="EMBL/GenBank/DDBJ databases">
        <authorList>
            <person name="Gruber-Vodicka R. H."/>
            <person name="Seah K. B. B."/>
        </authorList>
    </citation>
    <scope>NUCLEOTIDE SEQUENCE</scope>
    <source>
        <strain evidence="1">BECK_BZ131</strain>
    </source>
</reference>
<gene>
    <name evidence="1" type="ORF">BECKFW1821C_GA0114237_101837</name>
</gene>
<proteinExistence type="predicted"/>